<gene>
    <name evidence="7" type="primary">mraZ</name>
    <name evidence="9" type="ORF">C7U55_11025</name>
</gene>
<dbReference type="GO" id="GO:0000976">
    <property type="term" value="F:transcription cis-regulatory region binding"/>
    <property type="evidence" value="ECO:0007669"/>
    <property type="project" value="TreeGrafter"/>
</dbReference>
<dbReference type="NCBIfam" id="TIGR00242">
    <property type="entry name" value="division/cell wall cluster transcriptional repressor MraZ"/>
    <property type="match status" value="1"/>
</dbReference>
<dbReference type="InterPro" id="IPR020603">
    <property type="entry name" value="MraZ_dom"/>
</dbReference>
<dbReference type="GO" id="GO:0005737">
    <property type="term" value="C:cytoplasm"/>
    <property type="evidence" value="ECO:0007669"/>
    <property type="project" value="UniProtKB-UniRule"/>
</dbReference>
<evidence type="ECO:0000259" key="8">
    <source>
        <dbReference type="PROSITE" id="PS51740"/>
    </source>
</evidence>
<comment type="similarity">
    <text evidence="7">Belongs to the MraZ family.</text>
</comment>
<dbReference type="CDD" id="cd16321">
    <property type="entry name" value="MraZ_C"/>
    <property type="match status" value="1"/>
</dbReference>
<dbReference type="EMBL" id="PYLP01000018">
    <property type="protein sequence ID" value="PST38099.1"/>
    <property type="molecule type" value="Genomic_DNA"/>
</dbReference>
<dbReference type="InterPro" id="IPR037914">
    <property type="entry name" value="SpoVT-AbrB_sf"/>
</dbReference>
<evidence type="ECO:0000313" key="10">
    <source>
        <dbReference type="Proteomes" id="UP000241201"/>
    </source>
</evidence>
<comment type="subunit">
    <text evidence="7">Forms oligomers.</text>
</comment>
<feature type="domain" description="SpoVT-AbrB" evidence="8">
    <location>
        <begin position="76"/>
        <end position="119"/>
    </location>
</feature>
<keyword evidence="5 7" id="KW-0238">DNA-binding</keyword>
<dbReference type="RefSeq" id="WP_048924545.1">
    <property type="nucleotide sequence ID" value="NZ_DAWBWI010000236.1"/>
</dbReference>
<keyword evidence="3" id="KW-0677">Repeat</keyword>
<dbReference type="GO" id="GO:2000143">
    <property type="term" value="P:negative regulation of DNA-templated transcription initiation"/>
    <property type="evidence" value="ECO:0007669"/>
    <property type="project" value="TreeGrafter"/>
</dbReference>
<keyword evidence="4 7" id="KW-0805">Transcription regulation</keyword>
<dbReference type="InterPro" id="IPR035644">
    <property type="entry name" value="MraZ_C"/>
</dbReference>
<dbReference type="GO" id="GO:0009295">
    <property type="term" value="C:nucleoid"/>
    <property type="evidence" value="ECO:0007669"/>
    <property type="project" value="UniProtKB-SubCell"/>
</dbReference>
<evidence type="ECO:0000256" key="4">
    <source>
        <dbReference type="ARBA" id="ARBA00023015"/>
    </source>
</evidence>
<dbReference type="GO" id="GO:0003700">
    <property type="term" value="F:DNA-binding transcription factor activity"/>
    <property type="evidence" value="ECO:0007669"/>
    <property type="project" value="UniProtKB-UniRule"/>
</dbReference>
<dbReference type="PROSITE" id="PS51740">
    <property type="entry name" value="SPOVT_ABRB"/>
    <property type="match status" value="2"/>
</dbReference>
<evidence type="ECO:0000256" key="5">
    <source>
        <dbReference type="ARBA" id="ARBA00023125"/>
    </source>
</evidence>
<feature type="domain" description="SpoVT-AbrB" evidence="8">
    <location>
        <begin position="5"/>
        <end position="47"/>
    </location>
</feature>
<sequence length="143" mass="16380">MFMGEFRHSIDAKGRLTIPSKIRNQCQGSIFVARGFDGCLAFYTKEEWEPFCQKLLALPSNKKEVRKAIRFTISSASECEFDKLGRINIPTNLRTLAGLEKECVIIGAGNHGEIWSQEKWDQYYNDNQDGYDDILESLDDFSL</sequence>
<dbReference type="GeneID" id="77471615"/>
<dbReference type="CDD" id="cd16320">
    <property type="entry name" value="MraZ_N"/>
    <property type="match status" value="1"/>
</dbReference>
<evidence type="ECO:0000256" key="1">
    <source>
        <dbReference type="ARBA" id="ARBA00013860"/>
    </source>
</evidence>
<dbReference type="PANTHER" id="PTHR34701">
    <property type="entry name" value="TRANSCRIPTIONAL REGULATOR MRAZ"/>
    <property type="match status" value="1"/>
</dbReference>
<evidence type="ECO:0000256" key="6">
    <source>
        <dbReference type="ARBA" id="ARBA00023163"/>
    </source>
</evidence>
<comment type="subcellular location">
    <subcellularLocation>
        <location evidence="7">Cytoplasm</location>
        <location evidence="7">Nucleoid</location>
    </subcellularLocation>
</comment>
<dbReference type="InterPro" id="IPR038619">
    <property type="entry name" value="MraZ_sf"/>
</dbReference>
<keyword evidence="2 7" id="KW-0963">Cytoplasm</keyword>
<dbReference type="InterPro" id="IPR007159">
    <property type="entry name" value="SpoVT-AbrB_dom"/>
</dbReference>
<dbReference type="Pfam" id="PF02381">
    <property type="entry name" value="MraZ"/>
    <property type="match status" value="2"/>
</dbReference>
<keyword evidence="6 7" id="KW-0804">Transcription</keyword>
<dbReference type="HAMAP" id="MF_01008">
    <property type="entry name" value="MraZ"/>
    <property type="match status" value="1"/>
</dbReference>
<dbReference type="Proteomes" id="UP000241201">
    <property type="component" value="Unassembled WGS sequence"/>
</dbReference>
<protein>
    <recommendedName>
        <fullName evidence="1 7">Transcriptional regulator MraZ</fullName>
    </recommendedName>
</protein>
<evidence type="ECO:0000256" key="3">
    <source>
        <dbReference type="ARBA" id="ARBA00022737"/>
    </source>
</evidence>
<dbReference type="PANTHER" id="PTHR34701:SF1">
    <property type="entry name" value="TRANSCRIPTIONAL REGULATOR MRAZ"/>
    <property type="match status" value="1"/>
</dbReference>
<dbReference type="AlphaFoldDB" id="A0A2T3FS69"/>
<evidence type="ECO:0000256" key="2">
    <source>
        <dbReference type="ARBA" id="ARBA00022490"/>
    </source>
</evidence>
<evidence type="ECO:0000256" key="7">
    <source>
        <dbReference type="HAMAP-Rule" id="MF_01008"/>
    </source>
</evidence>
<dbReference type="InterPro" id="IPR003444">
    <property type="entry name" value="MraZ"/>
</dbReference>
<dbReference type="SUPFAM" id="SSF89447">
    <property type="entry name" value="AbrB/MazE/MraZ-like"/>
    <property type="match status" value="1"/>
</dbReference>
<keyword evidence="10" id="KW-1185">Reference proteome</keyword>
<accession>A0A2T3FS69</accession>
<evidence type="ECO:0000313" key="9">
    <source>
        <dbReference type="EMBL" id="PST38099.1"/>
    </source>
</evidence>
<organism evidence="9 10">
    <name type="scientific">Faecalibacillus faecis</name>
    <dbReference type="NCBI Taxonomy" id="1982628"/>
    <lineage>
        <taxon>Bacteria</taxon>
        <taxon>Bacillati</taxon>
        <taxon>Bacillota</taxon>
        <taxon>Erysipelotrichia</taxon>
        <taxon>Erysipelotrichales</taxon>
        <taxon>Coprobacillaceae</taxon>
        <taxon>Faecalibacillus</taxon>
    </lineage>
</organism>
<name>A0A2T3FS69_9FIRM</name>
<dbReference type="InterPro" id="IPR035642">
    <property type="entry name" value="MraZ_N"/>
</dbReference>
<proteinExistence type="inferred from homology"/>
<comment type="caution">
    <text evidence="9">The sequence shown here is derived from an EMBL/GenBank/DDBJ whole genome shotgun (WGS) entry which is preliminary data.</text>
</comment>
<dbReference type="Gene3D" id="3.40.1550.20">
    <property type="entry name" value="Transcriptional regulator MraZ domain"/>
    <property type="match status" value="1"/>
</dbReference>
<reference evidence="10" key="1">
    <citation type="submission" date="2018-03" db="EMBL/GenBank/DDBJ databases">
        <title>Lachnoclostridium SNUG30370 gen.nov., sp.nov., isolated from human faeces.</title>
        <authorList>
            <person name="Seo B."/>
            <person name="Jeon K."/>
            <person name="Ko G."/>
        </authorList>
    </citation>
    <scope>NUCLEOTIDE SEQUENCE [LARGE SCALE GENOMIC DNA]</scope>
    <source>
        <strain evidence="10">SNUG30370</strain>
    </source>
</reference>